<dbReference type="AlphaFoldDB" id="A0A563U5C6"/>
<dbReference type="InterPro" id="IPR045187">
    <property type="entry name" value="CcO_II"/>
</dbReference>
<dbReference type="InterPro" id="IPR002429">
    <property type="entry name" value="CcO_II-like_C"/>
</dbReference>
<keyword evidence="11 14" id="KW-0472">Membrane</keyword>
<comment type="cofactor">
    <cofactor evidence="13">
        <name>Cu cation</name>
        <dbReference type="ChEBI" id="CHEBI:23378"/>
    </cofactor>
    <text evidence="13">Binds a copper A center.</text>
</comment>
<evidence type="ECO:0000256" key="14">
    <source>
        <dbReference type="SAM" id="Phobius"/>
    </source>
</evidence>
<dbReference type="PROSITE" id="PS50999">
    <property type="entry name" value="COX2_TM"/>
    <property type="match status" value="1"/>
</dbReference>
<name>A0A563U5C6_9SPHI</name>
<dbReference type="SUPFAM" id="SSF49503">
    <property type="entry name" value="Cupredoxins"/>
    <property type="match status" value="1"/>
</dbReference>
<dbReference type="InterPro" id="IPR036257">
    <property type="entry name" value="Cyt_c_oxidase_su2_TM_sf"/>
</dbReference>
<reference evidence="18 19" key="1">
    <citation type="submission" date="2019-07" db="EMBL/GenBank/DDBJ databases">
        <authorList>
            <person name="Kim J."/>
        </authorList>
    </citation>
    <scope>NUCLEOTIDE SEQUENCE [LARGE SCALE GENOMIC DNA]</scope>
    <source>
        <strain evidence="19">dk17</strain>
    </source>
</reference>
<keyword evidence="8 12" id="KW-0249">Electron transport</keyword>
<gene>
    <name evidence="18" type="ORF">FPZ43_15420</name>
</gene>
<dbReference type="InterPro" id="IPR011759">
    <property type="entry name" value="Cyt_c_oxidase_su2_TM_dom"/>
</dbReference>
<keyword evidence="19" id="KW-1185">Reference proteome</keyword>
<keyword evidence="15" id="KW-0732">Signal</keyword>
<dbReference type="Pfam" id="PF02790">
    <property type="entry name" value="COX2_TM"/>
    <property type="match status" value="1"/>
</dbReference>
<comment type="similarity">
    <text evidence="2 12">Belongs to the cytochrome c oxidase subunit 2 family.</text>
</comment>
<evidence type="ECO:0000256" key="8">
    <source>
        <dbReference type="ARBA" id="ARBA00022982"/>
    </source>
</evidence>
<dbReference type="OrthoDB" id="9781261at2"/>
<evidence type="ECO:0000256" key="9">
    <source>
        <dbReference type="ARBA" id="ARBA00022989"/>
    </source>
</evidence>
<dbReference type="GO" id="GO:0005886">
    <property type="term" value="C:plasma membrane"/>
    <property type="evidence" value="ECO:0007669"/>
    <property type="project" value="UniProtKB-SubCell"/>
</dbReference>
<dbReference type="PROSITE" id="PS50857">
    <property type="entry name" value="COX2_CUA"/>
    <property type="match status" value="1"/>
</dbReference>
<sequence>MGFKLLIRSKKMLSLLAAFVLLGTNVLMAQTDAASASPATDAAAADNGLPTAGYYILLFLIVCFIVAIVGKILKVYDLSQQVQGKKPMNWNNLMGALCLVFLVAAAYGAYWEFTVHGSMILPAAASEHGKKIDQMFWTTTTLTMIVFVITQILLFTFLFIYRYNAKRRGHFLPHNNTIEKVWTIIPAVVLTVLVIFGFFTWQQITNHIDAKGEPASINVDVTGHQFAWEIRYGGKDGRLGTTSYKLVNAGNKVGLDFKDKYSYDDLQADTIYLPVNKSVRFNIHSQDVIHSVYVPHFRVQLNAVPGLPTFFKFKPTVTTQEMRAKTDNPTFEYVLYCNKICGGAHYNMKKIVRVVPQAEYQAWLSQQKPYLTDQLKKDLKFAAESKGAEDKRLALNN</sequence>
<dbReference type="SUPFAM" id="SSF81464">
    <property type="entry name" value="Cytochrome c oxidase subunit II-like, transmembrane region"/>
    <property type="match status" value="1"/>
</dbReference>
<feature type="transmembrane region" description="Helical" evidence="14">
    <location>
        <begin position="93"/>
        <end position="111"/>
    </location>
</feature>
<feature type="transmembrane region" description="Helical" evidence="14">
    <location>
        <begin position="181"/>
        <end position="201"/>
    </location>
</feature>
<feature type="signal peptide" evidence="15">
    <location>
        <begin position="1"/>
        <end position="29"/>
    </location>
</feature>
<dbReference type="GO" id="GO:0042773">
    <property type="term" value="P:ATP synthesis coupled electron transport"/>
    <property type="evidence" value="ECO:0007669"/>
    <property type="project" value="TreeGrafter"/>
</dbReference>
<dbReference type="RefSeq" id="WP_146382821.1">
    <property type="nucleotide sequence ID" value="NZ_VOEJ01000007.1"/>
</dbReference>
<evidence type="ECO:0000256" key="10">
    <source>
        <dbReference type="ARBA" id="ARBA00023008"/>
    </source>
</evidence>
<evidence type="ECO:0000256" key="5">
    <source>
        <dbReference type="ARBA" id="ARBA00022692"/>
    </source>
</evidence>
<keyword evidence="10 13" id="KW-0186">Copper</keyword>
<dbReference type="GO" id="GO:0005507">
    <property type="term" value="F:copper ion binding"/>
    <property type="evidence" value="ECO:0007669"/>
    <property type="project" value="InterPro"/>
</dbReference>
<evidence type="ECO:0000256" key="13">
    <source>
        <dbReference type="RuleBase" id="RU004024"/>
    </source>
</evidence>
<keyword evidence="9 14" id="KW-1133">Transmembrane helix</keyword>
<organism evidence="18 19">
    <name type="scientific">Mucilaginibacter pallidiroseus</name>
    <dbReference type="NCBI Taxonomy" id="2599295"/>
    <lineage>
        <taxon>Bacteria</taxon>
        <taxon>Pseudomonadati</taxon>
        <taxon>Bacteroidota</taxon>
        <taxon>Sphingobacteriia</taxon>
        <taxon>Sphingobacteriales</taxon>
        <taxon>Sphingobacteriaceae</taxon>
        <taxon>Mucilaginibacter</taxon>
    </lineage>
</organism>
<dbReference type="Pfam" id="PF00116">
    <property type="entry name" value="COX2"/>
    <property type="match status" value="1"/>
</dbReference>
<evidence type="ECO:0000313" key="19">
    <source>
        <dbReference type="Proteomes" id="UP000320042"/>
    </source>
</evidence>
<evidence type="ECO:0000256" key="4">
    <source>
        <dbReference type="ARBA" id="ARBA00022660"/>
    </source>
</evidence>
<evidence type="ECO:0000256" key="12">
    <source>
        <dbReference type="RuleBase" id="RU000456"/>
    </source>
</evidence>
<comment type="function">
    <text evidence="13">Subunits I and II form the functional core of the enzyme complex. Electrons originating in cytochrome c are transferred via heme a and Cu(A) to the binuclear center formed by heme a3 and Cu(B).</text>
</comment>
<feature type="domain" description="Cytochrome oxidase subunit II transmembrane region profile" evidence="17">
    <location>
        <begin position="113"/>
        <end position="208"/>
    </location>
</feature>
<dbReference type="InterPro" id="IPR008972">
    <property type="entry name" value="Cupredoxin"/>
</dbReference>
<comment type="caution">
    <text evidence="18">The sequence shown here is derived from an EMBL/GenBank/DDBJ whole genome shotgun (WGS) entry which is preliminary data.</text>
</comment>
<dbReference type="PANTHER" id="PTHR22888">
    <property type="entry name" value="CYTOCHROME C OXIDASE, SUBUNIT II"/>
    <property type="match status" value="1"/>
</dbReference>
<dbReference type="EC" id="7.1.1.9" evidence="13"/>
<keyword evidence="7" id="KW-1278">Translocase</keyword>
<proteinExistence type="inferred from homology"/>
<evidence type="ECO:0000256" key="6">
    <source>
        <dbReference type="ARBA" id="ARBA00022723"/>
    </source>
</evidence>
<keyword evidence="6 13" id="KW-0479">Metal-binding</keyword>
<feature type="domain" description="Cytochrome oxidase subunit II copper A binding" evidence="16">
    <location>
        <begin position="214"/>
        <end position="366"/>
    </location>
</feature>
<dbReference type="PROSITE" id="PS00078">
    <property type="entry name" value="COX2"/>
    <property type="match status" value="1"/>
</dbReference>
<evidence type="ECO:0000259" key="17">
    <source>
        <dbReference type="PROSITE" id="PS50999"/>
    </source>
</evidence>
<keyword evidence="4 12" id="KW-0679">Respiratory chain</keyword>
<evidence type="ECO:0000256" key="11">
    <source>
        <dbReference type="ARBA" id="ARBA00023136"/>
    </source>
</evidence>
<dbReference type="Proteomes" id="UP000320042">
    <property type="component" value="Unassembled WGS sequence"/>
</dbReference>
<dbReference type="InterPro" id="IPR001505">
    <property type="entry name" value="Copper_CuA"/>
</dbReference>
<dbReference type="Gene3D" id="1.10.287.90">
    <property type="match status" value="1"/>
</dbReference>
<evidence type="ECO:0000256" key="7">
    <source>
        <dbReference type="ARBA" id="ARBA00022967"/>
    </source>
</evidence>
<feature type="transmembrane region" description="Helical" evidence="14">
    <location>
        <begin position="52"/>
        <end position="73"/>
    </location>
</feature>
<evidence type="ECO:0000256" key="2">
    <source>
        <dbReference type="ARBA" id="ARBA00007866"/>
    </source>
</evidence>
<evidence type="ECO:0000259" key="16">
    <source>
        <dbReference type="PROSITE" id="PS50857"/>
    </source>
</evidence>
<dbReference type="PANTHER" id="PTHR22888:SF9">
    <property type="entry name" value="CYTOCHROME C OXIDASE SUBUNIT 2"/>
    <property type="match status" value="1"/>
</dbReference>
<feature type="chain" id="PRO_5021800687" description="Cytochrome c oxidase subunit 2" evidence="15">
    <location>
        <begin position="30"/>
        <end position="397"/>
    </location>
</feature>
<dbReference type="EMBL" id="VOEJ01000007">
    <property type="protein sequence ID" value="TWR26541.1"/>
    <property type="molecule type" value="Genomic_DNA"/>
</dbReference>
<evidence type="ECO:0000313" key="18">
    <source>
        <dbReference type="EMBL" id="TWR26541.1"/>
    </source>
</evidence>
<comment type="catalytic activity">
    <reaction evidence="13">
        <text>4 Fe(II)-[cytochrome c] + O2 + 8 H(+)(in) = 4 Fe(III)-[cytochrome c] + 2 H2O + 4 H(+)(out)</text>
        <dbReference type="Rhea" id="RHEA:11436"/>
        <dbReference type="Rhea" id="RHEA-COMP:10350"/>
        <dbReference type="Rhea" id="RHEA-COMP:14399"/>
        <dbReference type="ChEBI" id="CHEBI:15377"/>
        <dbReference type="ChEBI" id="CHEBI:15378"/>
        <dbReference type="ChEBI" id="CHEBI:15379"/>
        <dbReference type="ChEBI" id="CHEBI:29033"/>
        <dbReference type="ChEBI" id="CHEBI:29034"/>
        <dbReference type="EC" id="7.1.1.9"/>
    </reaction>
</comment>
<evidence type="ECO:0000256" key="1">
    <source>
        <dbReference type="ARBA" id="ARBA00004141"/>
    </source>
</evidence>
<evidence type="ECO:0000256" key="15">
    <source>
        <dbReference type="SAM" id="SignalP"/>
    </source>
</evidence>
<protein>
    <recommendedName>
        <fullName evidence="13">Cytochrome c oxidase subunit 2</fullName>
        <ecNumber evidence="13">7.1.1.9</ecNumber>
    </recommendedName>
</protein>
<accession>A0A563U5C6</accession>
<dbReference type="Gene3D" id="2.60.40.420">
    <property type="entry name" value="Cupredoxins - blue copper proteins"/>
    <property type="match status" value="1"/>
</dbReference>
<evidence type="ECO:0000256" key="3">
    <source>
        <dbReference type="ARBA" id="ARBA00022448"/>
    </source>
</evidence>
<keyword evidence="5 12" id="KW-0812">Transmembrane</keyword>
<keyword evidence="3 12" id="KW-0813">Transport</keyword>
<feature type="transmembrane region" description="Helical" evidence="14">
    <location>
        <begin position="136"/>
        <end position="161"/>
    </location>
</feature>
<dbReference type="GO" id="GO:0004129">
    <property type="term" value="F:cytochrome-c oxidase activity"/>
    <property type="evidence" value="ECO:0007669"/>
    <property type="project" value="UniProtKB-EC"/>
</dbReference>
<comment type="subcellular location">
    <subcellularLocation>
        <location evidence="12">Cell membrane</location>
        <topology evidence="12">Multi-pass membrane protein</topology>
    </subcellularLocation>
    <subcellularLocation>
        <location evidence="1">Membrane</location>
        <topology evidence="1">Multi-pass membrane protein</topology>
    </subcellularLocation>
</comment>